<keyword evidence="10" id="KW-1185">Reference proteome</keyword>
<evidence type="ECO:0000259" key="8">
    <source>
        <dbReference type="PROSITE" id="PS50850"/>
    </source>
</evidence>
<organism evidence="9 10">
    <name type="scientific">Phialemonium thermophilum</name>
    <dbReference type="NCBI Taxonomy" id="223376"/>
    <lineage>
        <taxon>Eukaryota</taxon>
        <taxon>Fungi</taxon>
        <taxon>Dikarya</taxon>
        <taxon>Ascomycota</taxon>
        <taxon>Pezizomycotina</taxon>
        <taxon>Sordariomycetes</taxon>
        <taxon>Sordariomycetidae</taxon>
        <taxon>Cephalothecales</taxon>
        <taxon>Cephalothecaceae</taxon>
        <taxon>Phialemonium</taxon>
    </lineage>
</organism>
<name>A0ABR3W6C9_9PEZI</name>
<dbReference type="PROSITE" id="PS50850">
    <property type="entry name" value="MFS"/>
    <property type="match status" value="1"/>
</dbReference>
<keyword evidence="3 6" id="KW-0812">Transmembrane</keyword>
<dbReference type="Proteomes" id="UP001586593">
    <property type="component" value="Unassembled WGS sequence"/>
</dbReference>
<feature type="domain" description="Major facilitator superfamily (MFS) profile" evidence="8">
    <location>
        <begin position="17"/>
        <end position="108"/>
    </location>
</feature>
<evidence type="ECO:0000256" key="6">
    <source>
        <dbReference type="SAM" id="Phobius"/>
    </source>
</evidence>
<dbReference type="EMBL" id="JAZHXJ010000676">
    <property type="protein sequence ID" value="KAL1854030.1"/>
    <property type="molecule type" value="Genomic_DNA"/>
</dbReference>
<evidence type="ECO:0000256" key="2">
    <source>
        <dbReference type="ARBA" id="ARBA00010992"/>
    </source>
</evidence>
<evidence type="ECO:0000313" key="10">
    <source>
        <dbReference type="Proteomes" id="UP001586593"/>
    </source>
</evidence>
<evidence type="ECO:0000256" key="1">
    <source>
        <dbReference type="ARBA" id="ARBA00004141"/>
    </source>
</evidence>
<dbReference type="PANTHER" id="PTHR48022:SF26">
    <property type="entry name" value="MAJOR FACILITATOR SUPERFAMILY (MFS) PROFILE DOMAIN-CONTAINING PROTEIN-RELATED"/>
    <property type="match status" value="1"/>
</dbReference>
<comment type="subcellular location">
    <subcellularLocation>
        <location evidence="1">Membrane</location>
        <topology evidence="1">Multi-pass membrane protein</topology>
    </subcellularLocation>
</comment>
<dbReference type="Pfam" id="PF00083">
    <property type="entry name" value="Sugar_tr"/>
    <property type="match status" value="1"/>
</dbReference>
<keyword evidence="7" id="KW-0732">Signal</keyword>
<dbReference type="InterPro" id="IPR050360">
    <property type="entry name" value="MFS_Sugar_Transporters"/>
</dbReference>
<dbReference type="InterPro" id="IPR036259">
    <property type="entry name" value="MFS_trans_sf"/>
</dbReference>
<evidence type="ECO:0000256" key="5">
    <source>
        <dbReference type="ARBA" id="ARBA00023136"/>
    </source>
</evidence>
<feature type="transmembrane region" description="Helical" evidence="6">
    <location>
        <begin position="58"/>
        <end position="80"/>
    </location>
</feature>
<protein>
    <recommendedName>
        <fullName evidence="8">Major facilitator superfamily (MFS) profile domain-containing protein</fullName>
    </recommendedName>
</protein>
<accession>A0ABR3W6C9</accession>
<keyword evidence="4 6" id="KW-1133">Transmembrane helix</keyword>
<feature type="chain" id="PRO_5045163188" description="Major facilitator superfamily (MFS) profile domain-containing protein" evidence="7">
    <location>
        <begin position="23"/>
        <end position="108"/>
    </location>
</feature>
<feature type="transmembrane region" description="Helical" evidence="6">
    <location>
        <begin position="89"/>
        <end position="107"/>
    </location>
</feature>
<dbReference type="InterPro" id="IPR005828">
    <property type="entry name" value="MFS_sugar_transport-like"/>
</dbReference>
<evidence type="ECO:0000256" key="7">
    <source>
        <dbReference type="SAM" id="SignalP"/>
    </source>
</evidence>
<keyword evidence="5 6" id="KW-0472">Membrane</keyword>
<dbReference type="Gene3D" id="1.20.1250.20">
    <property type="entry name" value="MFS general substrate transporter like domains"/>
    <property type="match status" value="1"/>
</dbReference>
<dbReference type="SUPFAM" id="SSF103473">
    <property type="entry name" value="MFS general substrate transporter"/>
    <property type="match status" value="1"/>
</dbReference>
<dbReference type="PROSITE" id="PS51257">
    <property type="entry name" value="PROKAR_LIPOPROTEIN"/>
    <property type="match status" value="1"/>
</dbReference>
<sequence length="108" mass="11569">MKSQYFGMRGGWLCAWITIACGADMTLYGYDQGVFSGVVISKDYLRIHNLEGPSKTTLLGTTAAIYDVGCCVGSLMAMWLGEVLGRKRAILVGTVVMSIGALLQSPIV</sequence>
<gene>
    <name evidence="9" type="ORF">VTK73DRAFT_8819</name>
</gene>
<comment type="similarity">
    <text evidence="2">Belongs to the major facilitator superfamily. Sugar transporter (TC 2.A.1.1) family.</text>
</comment>
<reference evidence="9 10" key="1">
    <citation type="journal article" date="2024" name="Commun. Biol.">
        <title>Comparative genomic analysis of thermophilic fungi reveals convergent evolutionary adaptations and gene losses.</title>
        <authorList>
            <person name="Steindorff A.S."/>
            <person name="Aguilar-Pontes M.V."/>
            <person name="Robinson A.J."/>
            <person name="Andreopoulos B."/>
            <person name="LaButti K."/>
            <person name="Kuo A."/>
            <person name="Mondo S."/>
            <person name="Riley R."/>
            <person name="Otillar R."/>
            <person name="Haridas S."/>
            <person name="Lipzen A."/>
            <person name="Grimwood J."/>
            <person name="Schmutz J."/>
            <person name="Clum A."/>
            <person name="Reid I.D."/>
            <person name="Moisan M.C."/>
            <person name="Butler G."/>
            <person name="Nguyen T.T.M."/>
            <person name="Dewar K."/>
            <person name="Conant G."/>
            <person name="Drula E."/>
            <person name="Henrissat B."/>
            <person name="Hansel C."/>
            <person name="Singer S."/>
            <person name="Hutchinson M.I."/>
            <person name="de Vries R.P."/>
            <person name="Natvig D.O."/>
            <person name="Powell A.J."/>
            <person name="Tsang A."/>
            <person name="Grigoriev I.V."/>
        </authorList>
    </citation>
    <scope>NUCLEOTIDE SEQUENCE [LARGE SCALE GENOMIC DNA]</scope>
    <source>
        <strain evidence="9 10">ATCC 24622</strain>
    </source>
</reference>
<comment type="caution">
    <text evidence="9">The sequence shown here is derived from an EMBL/GenBank/DDBJ whole genome shotgun (WGS) entry which is preliminary data.</text>
</comment>
<dbReference type="InterPro" id="IPR020846">
    <property type="entry name" value="MFS_dom"/>
</dbReference>
<evidence type="ECO:0000256" key="3">
    <source>
        <dbReference type="ARBA" id="ARBA00022692"/>
    </source>
</evidence>
<feature type="signal peptide" evidence="7">
    <location>
        <begin position="1"/>
        <end position="22"/>
    </location>
</feature>
<evidence type="ECO:0000313" key="9">
    <source>
        <dbReference type="EMBL" id="KAL1854030.1"/>
    </source>
</evidence>
<evidence type="ECO:0000256" key="4">
    <source>
        <dbReference type="ARBA" id="ARBA00022989"/>
    </source>
</evidence>
<dbReference type="PANTHER" id="PTHR48022">
    <property type="entry name" value="PLASTIDIC GLUCOSE TRANSPORTER 4"/>
    <property type="match status" value="1"/>
</dbReference>
<proteinExistence type="inferred from homology"/>